<evidence type="ECO:0000313" key="2">
    <source>
        <dbReference type="Proteomes" id="UP000199032"/>
    </source>
</evidence>
<protein>
    <recommendedName>
        <fullName evidence="3">Lipoprotein</fullName>
    </recommendedName>
</protein>
<accession>A0A0S4LP09</accession>
<dbReference type="EMBL" id="CZQA01000013">
    <property type="protein sequence ID" value="CUS39315.1"/>
    <property type="molecule type" value="Genomic_DNA"/>
</dbReference>
<reference evidence="1 2" key="1">
    <citation type="submission" date="2015-10" db="EMBL/GenBank/DDBJ databases">
        <authorList>
            <person name="Gilbert D.G."/>
        </authorList>
    </citation>
    <scope>NUCLEOTIDE SEQUENCE [LARGE SCALE GENOMIC DNA]</scope>
    <source>
        <strain evidence="1">COMA1</strain>
    </source>
</reference>
<evidence type="ECO:0000313" key="1">
    <source>
        <dbReference type="EMBL" id="CUS39315.1"/>
    </source>
</evidence>
<dbReference type="Proteomes" id="UP000199032">
    <property type="component" value="Unassembled WGS sequence"/>
</dbReference>
<proteinExistence type="predicted"/>
<gene>
    <name evidence="1" type="ORF">COMA1_70143</name>
</gene>
<name>A0A0S4LP09_9BACT</name>
<keyword evidence="2" id="KW-1185">Reference proteome</keyword>
<evidence type="ECO:0008006" key="3">
    <source>
        <dbReference type="Google" id="ProtNLM"/>
    </source>
</evidence>
<dbReference type="RefSeq" id="WP_090751172.1">
    <property type="nucleotide sequence ID" value="NZ_CZQA01000013.1"/>
</dbReference>
<dbReference type="AlphaFoldDB" id="A0A0S4LP09"/>
<dbReference type="STRING" id="1742972.COMA1_70143"/>
<organism evidence="1 2">
    <name type="scientific">Candidatus Nitrospira nitrosa</name>
    <dbReference type="NCBI Taxonomy" id="1742972"/>
    <lineage>
        <taxon>Bacteria</taxon>
        <taxon>Pseudomonadati</taxon>
        <taxon>Nitrospirota</taxon>
        <taxon>Nitrospiria</taxon>
        <taxon>Nitrospirales</taxon>
        <taxon>Nitrospiraceae</taxon>
        <taxon>Nitrospira</taxon>
    </lineage>
</organism>
<sequence length="202" mass="22098">MNRNTRYHSFVIGLSIWAISVTLGCAGLRVPLPTSQIAIPDEDHGLLLGKIHLTRDGKSPSEGLSWPKEMKWWVEDEATGTRLMIGHLPLDGPFAVQLPVGSYRVTDISLAGTRGIWHTVLPTAFTIRPRACTALGTLDLEMQTGFFTGWMTRQVSHEKGIAAEDMGETYGAEGCPTLVAPLETPVKSVVRKQFPTRGAGRF</sequence>
<dbReference type="PROSITE" id="PS51257">
    <property type="entry name" value="PROKAR_LIPOPROTEIN"/>
    <property type="match status" value="1"/>
</dbReference>